<dbReference type="Pfam" id="PF13466">
    <property type="entry name" value="STAS_2"/>
    <property type="match status" value="1"/>
</dbReference>
<dbReference type="CDD" id="cd07043">
    <property type="entry name" value="STAS_anti-anti-sigma_factors"/>
    <property type="match status" value="1"/>
</dbReference>
<comment type="similarity">
    <text evidence="1 2">Belongs to the anti-sigma-factor antagonist family.</text>
</comment>
<evidence type="ECO:0000313" key="5">
    <source>
        <dbReference type="Proteomes" id="UP001144096"/>
    </source>
</evidence>
<sequence>MSDSPARGVRISVSTRPDAVVVAVAGELDMGSASSLRVELADRLRLKPDGLVLDFGNVAFCASAGLQVLAEAARTASDSGVPFVVASAPPPVVRTFEISRLTAAVTLTRDVDEALSWVRDRRSPRS</sequence>
<dbReference type="GO" id="GO:0043856">
    <property type="term" value="F:anti-sigma factor antagonist activity"/>
    <property type="evidence" value="ECO:0007669"/>
    <property type="project" value="InterPro"/>
</dbReference>
<evidence type="ECO:0000256" key="2">
    <source>
        <dbReference type="RuleBase" id="RU003749"/>
    </source>
</evidence>
<protein>
    <recommendedName>
        <fullName evidence="2">Anti-sigma factor antagonist</fullName>
    </recommendedName>
</protein>
<dbReference type="InterPro" id="IPR058548">
    <property type="entry name" value="MlaB-like_STAS"/>
</dbReference>
<dbReference type="InterPro" id="IPR002645">
    <property type="entry name" value="STAS_dom"/>
</dbReference>
<keyword evidence="5" id="KW-1185">Reference proteome</keyword>
<dbReference type="PROSITE" id="PS50801">
    <property type="entry name" value="STAS"/>
    <property type="match status" value="1"/>
</dbReference>
<dbReference type="SUPFAM" id="SSF52091">
    <property type="entry name" value="SpoIIaa-like"/>
    <property type="match status" value="1"/>
</dbReference>
<feature type="domain" description="STAS" evidence="3">
    <location>
        <begin position="9"/>
        <end position="118"/>
    </location>
</feature>
<evidence type="ECO:0000256" key="1">
    <source>
        <dbReference type="ARBA" id="ARBA00009013"/>
    </source>
</evidence>
<dbReference type="EMBL" id="JAMXQV010000004">
    <property type="protein sequence ID" value="MCR6483191.1"/>
    <property type="molecule type" value="Genomic_DNA"/>
</dbReference>
<organism evidence="4 5">
    <name type="scientific">Amycolatopsis iheyensis</name>
    <dbReference type="NCBI Taxonomy" id="2945988"/>
    <lineage>
        <taxon>Bacteria</taxon>
        <taxon>Bacillati</taxon>
        <taxon>Actinomycetota</taxon>
        <taxon>Actinomycetes</taxon>
        <taxon>Pseudonocardiales</taxon>
        <taxon>Pseudonocardiaceae</taxon>
        <taxon>Amycolatopsis</taxon>
    </lineage>
</organism>
<dbReference type="Proteomes" id="UP001144096">
    <property type="component" value="Unassembled WGS sequence"/>
</dbReference>
<dbReference type="InterPro" id="IPR003658">
    <property type="entry name" value="Anti-sigma_ant"/>
</dbReference>
<dbReference type="PANTHER" id="PTHR33495:SF2">
    <property type="entry name" value="ANTI-SIGMA FACTOR ANTAGONIST TM_1081-RELATED"/>
    <property type="match status" value="1"/>
</dbReference>
<gene>
    <name evidence="4" type="ORF">M8542_10215</name>
</gene>
<dbReference type="AlphaFoldDB" id="A0A9X2SJU6"/>
<dbReference type="Gene3D" id="3.30.750.24">
    <property type="entry name" value="STAS domain"/>
    <property type="match status" value="1"/>
</dbReference>
<dbReference type="RefSeq" id="WP_257919820.1">
    <property type="nucleotide sequence ID" value="NZ_JAMXQV010000004.1"/>
</dbReference>
<name>A0A9X2SJU6_9PSEU</name>
<comment type="caution">
    <text evidence="4">The sequence shown here is derived from an EMBL/GenBank/DDBJ whole genome shotgun (WGS) entry which is preliminary data.</text>
</comment>
<accession>A0A9X2SJU6</accession>
<dbReference type="PANTHER" id="PTHR33495">
    <property type="entry name" value="ANTI-SIGMA FACTOR ANTAGONIST TM_1081-RELATED-RELATED"/>
    <property type="match status" value="1"/>
</dbReference>
<dbReference type="NCBIfam" id="TIGR00377">
    <property type="entry name" value="ant_ant_sig"/>
    <property type="match status" value="1"/>
</dbReference>
<dbReference type="InterPro" id="IPR036513">
    <property type="entry name" value="STAS_dom_sf"/>
</dbReference>
<evidence type="ECO:0000259" key="3">
    <source>
        <dbReference type="PROSITE" id="PS50801"/>
    </source>
</evidence>
<evidence type="ECO:0000313" key="4">
    <source>
        <dbReference type="EMBL" id="MCR6483191.1"/>
    </source>
</evidence>
<proteinExistence type="inferred from homology"/>
<reference evidence="4" key="1">
    <citation type="submission" date="2022-06" db="EMBL/GenBank/DDBJ databases">
        <title>Amycolatopsis iheyaensis sp. nov., a new species of the genus Amycolatopsis isolated from soil in Iheya island, Japan.</title>
        <authorList>
            <person name="Ngamcharungchit C."/>
            <person name="Kanto H."/>
            <person name="Take A."/>
            <person name="Intra B."/>
            <person name="Matsumoto A."/>
            <person name="Panbangred W."/>
            <person name="Inahashi Y."/>
        </authorList>
    </citation>
    <scope>NUCLEOTIDE SEQUENCE</scope>
    <source>
        <strain evidence="4">OK19-0408</strain>
    </source>
</reference>